<dbReference type="EMBL" id="ABOX02000001">
    <property type="protein sequence ID" value="EEF63228.1"/>
    <property type="molecule type" value="Genomic_DNA"/>
</dbReference>
<evidence type="ECO:0000256" key="1">
    <source>
        <dbReference type="SAM" id="MobiDB-lite"/>
    </source>
</evidence>
<dbReference type="InterPro" id="IPR001173">
    <property type="entry name" value="Glyco_trans_2-like"/>
</dbReference>
<dbReference type="AlphaFoldDB" id="B9X9S7"/>
<dbReference type="Pfam" id="PF00535">
    <property type="entry name" value="Glycos_transf_2"/>
    <property type="match status" value="1"/>
</dbReference>
<dbReference type="InterPro" id="IPR029044">
    <property type="entry name" value="Nucleotide-diphossugar_trans"/>
</dbReference>
<dbReference type="STRING" id="320771.Cflav_PD5863"/>
<evidence type="ECO:0000313" key="5">
    <source>
        <dbReference type="Proteomes" id="UP000003688"/>
    </source>
</evidence>
<dbReference type="GO" id="GO:0016740">
    <property type="term" value="F:transferase activity"/>
    <property type="evidence" value="ECO:0007669"/>
    <property type="project" value="UniProtKB-KW"/>
</dbReference>
<name>B9X9S7_PEDPL</name>
<evidence type="ECO:0000256" key="2">
    <source>
        <dbReference type="SAM" id="Phobius"/>
    </source>
</evidence>
<evidence type="ECO:0000259" key="3">
    <source>
        <dbReference type="Pfam" id="PF00535"/>
    </source>
</evidence>
<reference evidence="4 5" key="1">
    <citation type="journal article" date="2011" name="J. Bacteriol.">
        <title>Genome sequence of 'Pedosphaera parvula' Ellin514, an aerobic Verrucomicrobial isolate from pasture soil.</title>
        <authorList>
            <person name="Kant R."/>
            <person name="van Passel M.W."/>
            <person name="Sangwan P."/>
            <person name="Palva A."/>
            <person name="Lucas S."/>
            <person name="Copeland A."/>
            <person name="Lapidus A."/>
            <person name="Glavina Del Rio T."/>
            <person name="Dalin E."/>
            <person name="Tice H."/>
            <person name="Bruce D."/>
            <person name="Goodwin L."/>
            <person name="Pitluck S."/>
            <person name="Chertkov O."/>
            <person name="Larimer F.W."/>
            <person name="Land M.L."/>
            <person name="Hauser L."/>
            <person name="Brettin T.S."/>
            <person name="Detter J.C."/>
            <person name="Han S."/>
            <person name="de Vos W.M."/>
            <person name="Janssen P.H."/>
            <person name="Smidt H."/>
        </authorList>
    </citation>
    <scope>NUCLEOTIDE SEQUENCE [LARGE SCALE GENOMIC DNA]</scope>
    <source>
        <strain evidence="4 5">Ellin514</strain>
    </source>
</reference>
<dbReference type="OrthoDB" id="9797391at2"/>
<gene>
    <name evidence="4" type="ORF">Cflav_PD5863</name>
</gene>
<keyword evidence="2" id="KW-0812">Transmembrane</keyword>
<feature type="domain" description="Glycosyltransferase 2-like" evidence="3">
    <location>
        <begin position="18"/>
        <end position="163"/>
    </location>
</feature>
<organism evidence="4 5">
    <name type="scientific">Pedosphaera parvula (strain Ellin514)</name>
    <dbReference type="NCBI Taxonomy" id="320771"/>
    <lineage>
        <taxon>Bacteria</taxon>
        <taxon>Pseudomonadati</taxon>
        <taxon>Verrucomicrobiota</taxon>
        <taxon>Pedosphaerae</taxon>
        <taxon>Pedosphaerales</taxon>
        <taxon>Pedosphaeraceae</taxon>
        <taxon>Pedosphaera</taxon>
    </lineage>
</organism>
<feature type="region of interest" description="Disordered" evidence="1">
    <location>
        <begin position="372"/>
        <end position="397"/>
    </location>
</feature>
<dbReference type="SUPFAM" id="SSF53448">
    <property type="entry name" value="Nucleotide-diphospho-sugar transferases"/>
    <property type="match status" value="1"/>
</dbReference>
<dbReference type="Proteomes" id="UP000003688">
    <property type="component" value="Unassembled WGS sequence"/>
</dbReference>
<keyword evidence="2" id="KW-1133">Transmembrane helix</keyword>
<proteinExistence type="predicted"/>
<dbReference type="RefSeq" id="WP_007412535.1">
    <property type="nucleotide sequence ID" value="NZ_ABOX02000001.1"/>
</dbReference>
<keyword evidence="2" id="KW-0472">Membrane</keyword>
<comment type="caution">
    <text evidence="4">The sequence shown here is derived from an EMBL/GenBank/DDBJ whole genome shotgun (WGS) entry which is preliminary data.</text>
</comment>
<sequence length="397" mass="44270">MQNAEISISNKVADKLISIGIIAWNEEKGIRATLESLFQQSLFQRLGERGLSCEIVCVANGCTDNTPKVAAQVFAEYSAAHEFRHTFTCRPLDVKERGKINAWNLYVHSLSASEAQFLFLMDADIKFLHPDTLWNMVDALQENETASIATDRPEKSISFKQDKSLFEKISLRVSQMTQAGDAQLCGQLYCIRSVIARRIYLPRDLGACEDGFIKWVVCTDFITKPLNPQRIIIAKDAAHVFDAYTSPSAILRNQKRQMIGQTVVHILIDDYLKTLTVPERLNLAVALREKESADPQWLQRLIGDYIQQTKHFWQLIPGLAGMRFKRIAKLKGLGKVVYLPTAIAGFAVSMIACFNAYGFLKQGSTNYWPHGKSPASNSAGGLPEGLARTASHSNSAL</sequence>
<keyword evidence="5" id="KW-1185">Reference proteome</keyword>
<feature type="transmembrane region" description="Helical" evidence="2">
    <location>
        <begin position="336"/>
        <end position="360"/>
    </location>
</feature>
<evidence type="ECO:0000313" key="4">
    <source>
        <dbReference type="EMBL" id="EEF63228.1"/>
    </source>
</evidence>
<keyword evidence="4" id="KW-0808">Transferase</keyword>
<protein>
    <submittedName>
        <fullName evidence="4">Glycosyl transferase family 2</fullName>
    </submittedName>
</protein>
<dbReference type="Gene3D" id="3.90.550.10">
    <property type="entry name" value="Spore Coat Polysaccharide Biosynthesis Protein SpsA, Chain A"/>
    <property type="match status" value="1"/>
</dbReference>
<accession>B9X9S7</accession>